<comment type="caution">
    <text evidence="2">The sequence shown here is derived from an EMBL/GenBank/DDBJ whole genome shotgun (WGS) entry which is preliminary data.</text>
</comment>
<name>A0ABP6BK58_9MICO</name>
<dbReference type="Proteomes" id="UP001500274">
    <property type="component" value="Unassembled WGS sequence"/>
</dbReference>
<reference evidence="3" key="1">
    <citation type="journal article" date="2019" name="Int. J. Syst. Evol. Microbiol.">
        <title>The Global Catalogue of Microorganisms (GCM) 10K type strain sequencing project: providing services to taxonomists for standard genome sequencing and annotation.</title>
        <authorList>
            <consortium name="The Broad Institute Genomics Platform"/>
            <consortium name="The Broad Institute Genome Sequencing Center for Infectious Disease"/>
            <person name="Wu L."/>
            <person name="Ma J."/>
        </authorList>
    </citation>
    <scope>NUCLEOTIDE SEQUENCE [LARGE SCALE GENOMIC DNA]</scope>
    <source>
        <strain evidence="3">JCM 16365</strain>
    </source>
</reference>
<protein>
    <submittedName>
        <fullName evidence="2">Tetratricopeptide repeat protein</fullName>
    </submittedName>
</protein>
<evidence type="ECO:0000313" key="2">
    <source>
        <dbReference type="EMBL" id="GAA2574899.1"/>
    </source>
</evidence>
<feature type="domain" description="Tetratrico peptide repeat group 5" evidence="1">
    <location>
        <begin position="39"/>
        <end position="157"/>
    </location>
</feature>
<dbReference type="EMBL" id="BAAARI010000009">
    <property type="protein sequence ID" value="GAA2574899.1"/>
    <property type="molecule type" value="Genomic_DNA"/>
</dbReference>
<dbReference type="SUPFAM" id="SSF48452">
    <property type="entry name" value="TPR-like"/>
    <property type="match status" value="1"/>
</dbReference>
<keyword evidence="3" id="KW-1185">Reference proteome</keyword>
<accession>A0ABP6BK58</accession>
<proteinExistence type="predicted"/>
<dbReference type="InterPro" id="IPR041656">
    <property type="entry name" value="TPR_5"/>
</dbReference>
<dbReference type="RefSeq" id="WP_344227829.1">
    <property type="nucleotide sequence ID" value="NZ_BAAARI010000009.1"/>
</dbReference>
<evidence type="ECO:0000259" key="1">
    <source>
        <dbReference type="Pfam" id="PF12688"/>
    </source>
</evidence>
<gene>
    <name evidence="2" type="ORF">GCM10009862_12560</name>
</gene>
<dbReference type="InterPro" id="IPR011990">
    <property type="entry name" value="TPR-like_helical_dom_sf"/>
</dbReference>
<evidence type="ECO:0000313" key="3">
    <source>
        <dbReference type="Proteomes" id="UP001500274"/>
    </source>
</evidence>
<dbReference type="Pfam" id="PF12688">
    <property type="entry name" value="TPR_5"/>
    <property type="match status" value="1"/>
</dbReference>
<dbReference type="Gene3D" id="1.25.40.10">
    <property type="entry name" value="Tetratricopeptide repeat domain"/>
    <property type="match status" value="1"/>
</dbReference>
<organism evidence="2 3">
    <name type="scientific">Microbacterium binotii</name>
    <dbReference type="NCBI Taxonomy" id="462710"/>
    <lineage>
        <taxon>Bacteria</taxon>
        <taxon>Bacillati</taxon>
        <taxon>Actinomycetota</taxon>
        <taxon>Actinomycetes</taxon>
        <taxon>Micrococcales</taxon>
        <taxon>Microbacteriaceae</taxon>
        <taxon>Microbacterium</taxon>
    </lineage>
</organism>
<sequence>MTDWQTRVDAVWDDESLSDEARIDEIERLASECDAGDAVALFERAGAYDSAGREIEAEPLYRAALAAGLDPERRTRAVIQLASTIRNLGKLDESLALLENEYRTVEAGGMRDAAAAFYALALASSHREREGLAIVLEALAPHLPRYQRSVRGYAAELVHAPERMPTANTGEGSEVRR</sequence>